<evidence type="ECO:0000313" key="1">
    <source>
        <dbReference type="EMBL" id="OTF96166.1"/>
    </source>
</evidence>
<dbReference type="EMBL" id="CM007904">
    <property type="protein sequence ID" value="OTF96166.1"/>
    <property type="molecule type" value="Genomic_DNA"/>
</dbReference>
<proteinExistence type="predicted"/>
<organism evidence="1 2">
    <name type="scientific">Helianthus annuus</name>
    <name type="common">Common sunflower</name>
    <dbReference type="NCBI Taxonomy" id="4232"/>
    <lineage>
        <taxon>Eukaryota</taxon>
        <taxon>Viridiplantae</taxon>
        <taxon>Streptophyta</taxon>
        <taxon>Embryophyta</taxon>
        <taxon>Tracheophyta</taxon>
        <taxon>Spermatophyta</taxon>
        <taxon>Magnoliopsida</taxon>
        <taxon>eudicotyledons</taxon>
        <taxon>Gunneridae</taxon>
        <taxon>Pentapetalae</taxon>
        <taxon>asterids</taxon>
        <taxon>campanulids</taxon>
        <taxon>Asterales</taxon>
        <taxon>Asteraceae</taxon>
        <taxon>Asteroideae</taxon>
        <taxon>Heliantheae alliance</taxon>
        <taxon>Heliantheae</taxon>
        <taxon>Helianthus</taxon>
    </lineage>
</organism>
<name>A0A251SBE3_HELAN</name>
<evidence type="ECO:0000313" key="2">
    <source>
        <dbReference type="Proteomes" id="UP000215914"/>
    </source>
</evidence>
<keyword evidence="2" id="KW-1185">Reference proteome</keyword>
<gene>
    <name evidence="1" type="ORF">HannXRQ_Chr15g0491111</name>
</gene>
<sequence>MRFRTTVTRNSRKFGTRKTRKLLKPRIRSSEQYLEYKGIRNKQGNKGNSADNKCSWTKRSESQSLKRILKIEAKIRTIVVKFGFFFFFFAKLGQKVKLRTKGQNSD</sequence>
<dbReference type="AlphaFoldDB" id="A0A251SBE3"/>
<reference evidence="2" key="1">
    <citation type="journal article" date="2017" name="Nature">
        <title>The sunflower genome provides insights into oil metabolism, flowering and Asterid evolution.</title>
        <authorList>
            <person name="Badouin H."/>
            <person name="Gouzy J."/>
            <person name="Grassa C.J."/>
            <person name="Murat F."/>
            <person name="Staton S.E."/>
            <person name="Cottret L."/>
            <person name="Lelandais-Briere C."/>
            <person name="Owens G.L."/>
            <person name="Carrere S."/>
            <person name="Mayjonade B."/>
            <person name="Legrand L."/>
            <person name="Gill N."/>
            <person name="Kane N.C."/>
            <person name="Bowers J.E."/>
            <person name="Hubner S."/>
            <person name="Bellec A."/>
            <person name="Berard A."/>
            <person name="Berges H."/>
            <person name="Blanchet N."/>
            <person name="Boniface M.C."/>
            <person name="Brunel D."/>
            <person name="Catrice O."/>
            <person name="Chaidir N."/>
            <person name="Claudel C."/>
            <person name="Donnadieu C."/>
            <person name="Faraut T."/>
            <person name="Fievet G."/>
            <person name="Helmstetter N."/>
            <person name="King M."/>
            <person name="Knapp S.J."/>
            <person name="Lai Z."/>
            <person name="Le Paslier M.C."/>
            <person name="Lippi Y."/>
            <person name="Lorenzon L."/>
            <person name="Mandel J.R."/>
            <person name="Marage G."/>
            <person name="Marchand G."/>
            <person name="Marquand E."/>
            <person name="Bret-Mestries E."/>
            <person name="Morien E."/>
            <person name="Nambeesan S."/>
            <person name="Nguyen T."/>
            <person name="Pegot-Espagnet P."/>
            <person name="Pouilly N."/>
            <person name="Raftis F."/>
            <person name="Sallet E."/>
            <person name="Schiex T."/>
            <person name="Thomas J."/>
            <person name="Vandecasteele C."/>
            <person name="Vares D."/>
            <person name="Vear F."/>
            <person name="Vautrin S."/>
            <person name="Crespi M."/>
            <person name="Mangin B."/>
            <person name="Burke J.M."/>
            <person name="Salse J."/>
            <person name="Munos S."/>
            <person name="Vincourt P."/>
            <person name="Rieseberg L.H."/>
            <person name="Langlade N.B."/>
        </authorList>
    </citation>
    <scope>NUCLEOTIDE SEQUENCE [LARGE SCALE GENOMIC DNA]</scope>
    <source>
        <strain evidence="2">cv. SF193</strain>
    </source>
</reference>
<dbReference type="Proteomes" id="UP000215914">
    <property type="component" value="Chromosome 15"/>
</dbReference>
<dbReference type="InParanoid" id="A0A251SBE3"/>
<accession>A0A251SBE3</accession>
<protein>
    <submittedName>
        <fullName evidence="1">Uncharacterized protein</fullName>
    </submittedName>
</protein>